<dbReference type="STRING" id="1702221.AALO17_19030"/>
<evidence type="ECO:0000313" key="2">
    <source>
        <dbReference type="Proteomes" id="UP000069771"/>
    </source>
</evidence>
<evidence type="ECO:0000313" key="1">
    <source>
        <dbReference type="EMBL" id="AMK55037.1"/>
    </source>
</evidence>
<name>A0A140DWL0_9FIRM</name>
<dbReference type="KEGG" id="fro:AALO17_19030"/>
<organism evidence="1 2">
    <name type="scientific">Faecalibaculum rodentium</name>
    <dbReference type="NCBI Taxonomy" id="1702221"/>
    <lineage>
        <taxon>Bacteria</taxon>
        <taxon>Bacillati</taxon>
        <taxon>Bacillota</taxon>
        <taxon>Erysipelotrichia</taxon>
        <taxon>Erysipelotrichales</taxon>
        <taxon>Erysipelotrichaceae</taxon>
        <taxon>Faecalibaculum</taxon>
    </lineage>
</organism>
<dbReference type="EMBL" id="CP011391">
    <property type="protein sequence ID" value="AMK55037.1"/>
    <property type="molecule type" value="Genomic_DNA"/>
</dbReference>
<gene>
    <name evidence="1" type="ORF">AALO17_19030</name>
</gene>
<proteinExistence type="predicted"/>
<accession>A0A140DWL0</accession>
<protein>
    <submittedName>
        <fullName evidence="1">Uncharacterized protein</fullName>
    </submittedName>
</protein>
<keyword evidence="2" id="KW-1185">Reference proteome</keyword>
<reference evidence="1 2" key="1">
    <citation type="journal article" date="2016" name="Gut Pathog.">
        <title>Whole genome sequencing of "Faecalibaculum rodentium" ALO17, isolated from C57BL/6J laboratory mouse feces.</title>
        <authorList>
            <person name="Lim S."/>
            <person name="Chang D.H."/>
            <person name="Ahn S."/>
            <person name="Kim B.C."/>
        </authorList>
    </citation>
    <scope>NUCLEOTIDE SEQUENCE [LARGE SCALE GENOMIC DNA]</scope>
    <source>
        <strain evidence="1 2">Alo17</strain>
    </source>
</reference>
<sequence length="84" mass="8949">MSFPLHAGTFGYPDVTLGVFSVSKAENSQYRNKMVHGKQVLSSMSRAGPRPVPCSMMAYCSLDAGNPYSIGSLPPPGPICVQKT</sequence>
<dbReference type="Proteomes" id="UP000069771">
    <property type="component" value="Chromosome"/>
</dbReference>
<dbReference type="AlphaFoldDB" id="A0A140DWL0"/>